<gene>
    <name evidence="2" type="ORF">UFOVP735_1</name>
</gene>
<proteinExistence type="predicted"/>
<feature type="region of interest" description="Disordered" evidence="1">
    <location>
        <begin position="804"/>
        <end position="848"/>
    </location>
</feature>
<feature type="compositionally biased region" description="Pro residues" evidence="1">
    <location>
        <begin position="610"/>
        <end position="619"/>
    </location>
</feature>
<evidence type="ECO:0000256" key="1">
    <source>
        <dbReference type="SAM" id="MobiDB-lite"/>
    </source>
</evidence>
<feature type="compositionally biased region" description="Pro residues" evidence="1">
    <location>
        <begin position="530"/>
        <end position="549"/>
    </location>
</feature>
<feature type="compositionally biased region" description="Low complexity" evidence="1">
    <location>
        <begin position="600"/>
        <end position="609"/>
    </location>
</feature>
<organism evidence="2">
    <name type="scientific">uncultured Caudovirales phage</name>
    <dbReference type="NCBI Taxonomy" id="2100421"/>
    <lineage>
        <taxon>Viruses</taxon>
        <taxon>Duplodnaviria</taxon>
        <taxon>Heunggongvirae</taxon>
        <taxon>Uroviricota</taxon>
        <taxon>Caudoviricetes</taxon>
        <taxon>Peduoviridae</taxon>
        <taxon>Maltschvirus</taxon>
        <taxon>Maltschvirus maltsch</taxon>
    </lineage>
</organism>
<evidence type="ECO:0000313" key="2">
    <source>
        <dbReference type="EMBL" id="CAB5223709.1"/>
    </source>
</evidence>
<feature type="region of interest" description="Disordered" evidence="1">
    <location>
        <begin position="309"/>
        <end position="338"/>
    </location>
</feature>
<feature type="non-terminal residue" evidence="2">
    <location>
        <position position="1150"/>
    </location>
</feature>
<sequence length="1150" mass="121324">MIRVQLNDTTFVDVEGTTDPRQAAAAGRRWFQQNRPEEFEAWRRTQLGLGSSIAQGASSGIDQFQSSLYSAAEGLGRAVGSPNLERFGREGRIEQDLQAEAAFPSELRQAFTDVESVGGAARATGEAVAGSLPSTAAGLGGALAGAKGGAKLGAVFGPKGVLAGSILGGIGGAAAAAAPVLFGQNIRRQQEVSGDIVSPGAAARAAALQAPLESAADVATLGAARVFRRPVTEAAQAAAPGLARRIATGAGVGAAIEAPVEVAQSALERQQAGLPVTGPEARLEFLEAGLGGATAGGVTGGALRGAFGGRPAPEAAPAIPEGAFTPAPAPTPTPEAAAPRMAPLAVPDRPEAFTTVEEAQSFLAENPQFAPPATLATPAATVGFVNAARLSNWEQSVQQTRRQAIDEFFPRAPDTTQIAVPDAVTNLAEAANRGDLNLNAFSPNAVAKAALASRDIDPSRVTKAEVKAAADQLDALTEAGVLRKESPTKYAVNFGARPEAQPTPTPTAPTEAAAQPAPVPPATQGAPVPQAAPTPPAPQAPAAPTPVTPPKGGRLAIPPRNMAPAERYEIMAQQAQSIGRTDLAELFTEAAADARRQTGARPSPQATPTAAPPAAPIPAAPAAAPQAGQFTFRTSKGSTYTGFEDGTTARNKAARPEHPGESGPQPRSTRTIYVTPDVAQRMAIPADVNWRFVITGDNTFSLVTMRPDGRWGVSPSSRDLPFQTQPAVGLNPFEFWRPETVNGLEGYRSFHPGNQITEISRAAPTPAAPAAAAPAQPTARTTVEVGGVQRETTPATLQQTVDQMRAGPRPAAAAAPAPPPPTPQETVLAQAAAQAEPASGAGEPTATAEEAVIATPKNYTIKQQQQTLDKQRAAMFEEPAEGFRGGIPRKWFASPLTGLARQPEYQRSAEQGTRLADRKLRATTEFTELYTPMQELPAESQARAMLTLQESRSRQQMWNRDAFTPEENRAMDNVLTMGQRGLDYYVDAATNRFFNPAEAKTPQDRARLEAFQQTKGNRLITEFSDAELRAASEAGANEVRRLNQLRDKFYFPQVSKGTHFVAAYERLPGGKEKLARIYFYDPLNFAQRQRARVGAQRDFEALAVDSLRREFPDTGRFRIMAKGREAENDSRVADLRRDGEFIAQYLQELS</sequence>
<feature type="compositionally biased region" description="Low complexity" evidence="1">
    <location>
        <begin position="805"/>
        <end position="815"/>
    </location>
</feature>
<feature type="region of interest" description="Disordered" evidence="1">
    <location>
        <begin position="594"/>
        <end position="669"/>
    </location>
</feature>
<feature type="compositionally biased region" description="Polar residues" evidence="1">
    <location>
        <begin position="628"/>
        <end position="641"/>
    </location>
</feature>
<protein>
    <submittedName>
        <fullName evidence="2">Uncharacterized protein</fullName>
    </submittedName>
</protein>
<feature type="compositionally biased region" description="Low complexity" evidence="1">
    <location>
        <begin position="829"/>
        <end position="848"/>
    </location>
</feature>
<accession>A0A6J7X5M0</accession>
<feature type="compositionally biased region" description="Low complexity" evidence="1">
    <location>
        <begin position="508"/>
        <end position="529"/>
    </location>
</feature>
<feature type="compositionally biased region" description="Low complexity" evidence="1">
    <location>
        <begin position="309"/>
        <end position="326"/>
    </location>
</feature>
<dbReference type="EMBL" id="LR798334">
    <property type="protein sequence ID" value="CAB5223709.1"/>
    <property type="molecule type" value="Genomic_DNA"/>
</dbReference>
<feature type="region of interest" description="Disordered" evidence="1">
    <location>
        <begin position="496"/>
        <end position="559"/>
    </location>
</feature>
<reference evidence="2" key="1">
    <citation type="submission" date="2020-05" db="EMBL/GenBank/DDBJ databases">
        <authorList>
            <person name="Chiriac C."/>
            <person name="Salcher M."/>
            <person name="Ghai R."/>
            <person name="Kavagutti S V."/>
        </authorList>
    </citation>
    <scope>NUCLEOTIDE SEQUENCE</scope>
</reference>
<name>A0A6J7X5M0_9CAUD</name>